<gene>
    <name evidence="1" type="ORF">MORIYA_0926</name>
</gene>
<dbReference type="KEGG" id="mya:MORIYA_0926"/>
<name>A0A330LK02_9GAMM</name>
<keyword evidence="2" id="KW-1185">Reference proteome</keyword>
<dbReference type="AlphaFoldDB" id="A0A330LK02"/>
<evidence type="ECO:0000313" key="1">
    <source>
        <dbReference type="EMBL" id="SQD77404.1"/>
    </source>
</evidence>
<sequence length="40" mass="4730">MLCILRFDVAENERNDYECSDIRVREDVPDPARSILILYS</sequence>
<protein>
    <submittedName>
        <fullName evidence="1">Uncharacterized protein</fullName>
    </submittedName>
</protein>
<reference evidence="2" key="1">
    <citation type="submission" date="2018-05" db="EMBL/GenBank/DDBJ databases">
        <authorList>
            <person name="Cea G.-C."/>
            <person name="William W."/>
        </authorList>
    </citation>
    <scope>NUCLEOTIDE SEQUENCE [LARGE SCALE GENOMIC DNA]</scope>
    <source>
        <strain evidence="2">DB21MT 5</strain>
    </source>
</reference>
<proteinExistence type="predicted"/>
<dbReference type="Proteomes" id="UP000250163">
    <property type="component" value="Chromosome MORIYA"/>
</dbReference>
<organism evidence="1 2">
    <name type="scientific">Moritella yayanosii</name>
    <dbReference type="NCBI Taxonomy" id="69539"/>
    <lineage>
        <taxon>Bacteria</taxon>
        <taxon>Pseudomonadati</taxon>
        <taxon>Pseudomonadota</taxon>
        <taxon>Gammaproteobacteria</taxon>
        <taxon>Alteromonadales</taxon>
        <taxon>Moritellaceae</taxon>
        <taxon>Moritella</taxon>
    </lineage>
</organism>
<evidence type="ECO:0000313" key="2">
    <source>
        <dbReference type="Proteomes" id="UP000250163"/>
    </source>
</evidence>
<accession>A0A330LK02</accession>
<dbReference type="EMBL" id="LS483250">
    <property type="protein sequence ID" value="SQD77404.1"/>
    <property type="molecule type" value="Genomic_DNA"/>
</dbReference>